<dbReference type="AlphaFoldDB" id="A0A1X0D9J5"/>
<accession>A0A1X0D9J5</accession>
<dbReference type="PIRSF" id="PIRSF026622">
    <property type="entry name" value="Proteas_026622"/>
    <property type="match status" value="1"/>
</dbReference>
<evidence type="ECO:0000313" key="3">
    <source>
        <dbReference type="Proteomes" id="UP000192801"/>
    </source>
</evidence>
<sequence length="197" mass="19960">MPDFVRPLLRAAIATALATAAGARLGLRGVPARDGLKLGAAVTAVIAAGVAAGTTAPPVRAGMIDRTPPGQGWGWLAWQIPVGTVWTEEMIFRGAVATVARRALGAERGRLLQAALFGLAHVPNARRAGESVAGTVAVTGAAGWVFGWLADRSGSLLAPMLAHLAINESGALATLAVRRAYTAPTRAAIQGSASSNA</sequence>
<dbReference type="GO" id="GO:0080120">
    <property type="term" value="P:CAAX-box protein maturation"/>
    <property type="evidence" value="ECO:0007669"/>
    <property type="project" value="UniProtKB-ARBA"/>
</dbReference>
<gene>
    <name evidence="2" type="ORF">BST26_13760</name>
</gene>
<protein>
    <submittedName>
        <fullName evidence="2">Abortive phage infection protein</fullName>
    </submittedName>
</protein>
<dbReference type="InterPro" id="IPR003675">
    <property type="entry name" value="Rce1/LyrA-like_dom"/>
</dbReference>
<evidence type="ECO:0000259" key="1">
    <source>
        <dbReference type="Pfam" id="PF02517"/>
    </source>
</evidence>
<dbReference type="InterPro" id="IPR015837">
    <property type="entry name" value="UCP026622_CAAX_protease"/>
</dbReference>
<dbReference type="Pfam" id="PF02517">
    <property type="entry name" value="Rce1-like"/>
    <property type="match status" value="1"/>
</dbReference>
<reference evidence="2 3" key="1">
    <citation type="submission" date="2016-12" db="EMBL/GenBank/DDBJ databases">
        <title>The new phylogeny of genus Mycobacterium.</title>
        <authorList>
            <person name="Tortoli E."/>
            <person name="Trovato A."/>
            <person name="Cirillo D.M."/>
        </authorList>
    </citation>
    <scope>NUCLEOTIDE SEQUENCE [LARGE SCALE GENOMIC DNA]</scope>
    <source>
        <strain evidence="2 3">DSM 45130</strain>
    </source>
</reference>
<feature type="domain" description="CAAX prenyl protease 2/Lysostaphin resistance protein A-like" evidence="1">
    <location>
        <begin position="75"/>
        <end position="167"/>
    </location>
</feature>
<dbReference type="Proteomes" id="UP000192801">
    <property type="component" value="Unassembled WGS sequence"/>
</dbReference>
<keyword evidence="3" id="KW-1185">Reference proteome</keyword>
<dbReference type="GO" id="GO:0004175">
    <property type="term" value="F:endopeptidase activity"/>
    <property type="evidence" value="ECO:0007669"/>
    <property type="project" value="UniProtKB-ARBA"/>
</dbReference>
<proteinExistence type="predicted"/>
<organism evidence="2 3">
    <name type="scientific">Mycolicibacterium insubricum</name>
    <dbReference type="NCBI Taxonomy" id="444597"/>
    <lineage>
        <taxon>Bacteria</taxon>
        <taxon>Bacillati</taxon>
        <taxon>Actinomycetota</taxon>
        <taxon>Actinomycetes</taxon>
        <taxon>Mycobacteriales</taxon>
        <taxon>Mycobacteriaceae</taxon>
        <taxon>Mycolicibacterium</taxon>
    </lineage>
</organism>
<dbReference type="STRING" id="444597.BST26_13760"/>
<name>A0A1X0D9J5_9MYCO</name>
<evidence type="ECO:0000313" key="2">
    <source>
        <dbReference type="EMBL" id="ORA69051.1"/>
    </source>
</evidence>
<dbReference type="EMBL" id="MVHS01000033">
    <property type="protein sequence ID" value="ORA69051.1"/>
    <property type="molecule type" value="Genomic_DNA"/>
</dbReference>
<comment type="caution">
    <text evidence="2">The sequence shown here is derived from an EMBL/GenBank/DDBJ whole genome shotgun (WGS) entry which is preliminary data.</text>
</comment>
<dbReference type="RefSeq" id="WP_234805894.1">
    <property type="nucleotide sequence ID" value="NZ_AP022618.1"/>
</dbReference>